<keyword evidence="3 8" id="KW-0820">tRNA-binding</keyword>
<feature type="site" description="Discriminates between blocked and unblocked aminoacyl-tRNA" evidence="8">
    <location>
        <position position="10"/>
    </location>
</feature>
<evidence type="ECO:0000313" key="12">
    <source>
        <dbReference type="Proteomes" id="UP000005632"/>
    </source>
</evidence>
<dbReference type="RefSeq" id="WP_014270528.1">
    <property type="nucleotide sequence ID" value="NC_016633.1"/>
</dbReference>
<dbReference type="KEGG" id="sgp:SpiGrapes_1891"/>
<dbReference type="Pfam" id="PF01195">
    <property type="entry name" value="Pept_tRNA_hydro"/>
    <property type="match status" value="1"/>
</dbReference>
<dbReference type="PANTHER" id="PTHR17224:SF1">
    <property type="entry name" value="PEPTIDYL-TRNA HYDROLASE"/>
    <property type="match status" value="1"/>
</dbReference>
<dbReference type="Proteomes" id="UP000005632">
    <property type="component" value="Chromosome"/>
</dbReference>
<dbReference type="HAMAP" id="MF_00083">
    <property type="entry name" value="Pept_tRNA_hydro_bact"/>
    <property type="match status" value="1"/>
</dbReference>
<dbReference type="OrthoDB" id="9800507at2"/>
<keyword evidence="4 8" id="KW-0378">Hydrolase</keyword>
<dbReference type="GO" id="GO:0000049">
    <property type="term" value="F:tRNA binding"/>
    <property type="evidence" value="ECO:0007669"/>
    <property type="project" value="UniProtKB-UniRule"/>
</dbReference>
<feature type="binding site" evidence="8">
    <location>
        <position position="106"/>
    </location>
    <ligand>
        <name>tRNA</name>
        <dbReference type="ChEBI" id="CHEBI:17843"/>
    </ligand>
</feature>
<comment type="catalytic activity">
    <reaction evidence="8 9">
        <text>an N-acyl-L-alpha-aminoacyl-tRNA + H2O = an N-acyl-L-amino acid + a tRNA + H(+)</text>
        <dbReference type="Rhea" id="RHEA:54448"/>
        <dbReference type="Rhea" id="RHEA-COMP:10123"/>
        <dbReference type="Rhea" id="RHEA-COMP:13883"/>
        <dbReference type="ChEBI" id="CHEBI:15377"/>
        <dbReference type="ChEBI" id="CHEBI:15378"/>
        <dbReference type="ChEBI" id="CHEBI:59874"/>
        <dbReference type="ChEBI" id="CHEBI:78442"/>
        <dbReference type="ChEBI" id="CHEBI:138191"/>
        <dbReference type="EC" id="3.1.1.29"/>
    </reaction>
</comment>
<dbReference type="CDD" id="cd00462">
    <property type="entry name" value="PTH"/>
    <property type="match status" value="1"/>
</dbReference>
<evidence type="ECO:0000256" key="1">
    <source>
        <dbReference type="ARBA" id="ARBA00013260"/>
    </source>
</evidence>
<evidence type="ECO:0000256" key="2">
    <source>
        <dbReference type="ARBA" id="ARBA00022490"/>
    </source>
</evidence>
<proteinExistence type="inferred from homology"/>
<evidence type="ECO:0000256" key="10">
    <source>
        <dbReference type="RuleBase" id="RU004320"/>
    </source>
</evidence>
<dbReference type="STRING" id="158190.SpiGrapes_1891"/>
<dbReference type="PROSITE" id="PS01195">
    <property type="entry name" value="PEPT_TRNA_HYDROL_1"/>
    <property type="match status" value="1"/>
</dbReference>
<feature type="binding site" evidence="8">
    <location>
        <position position="60"/>
    </location>
    <ligand>
        <name>tRNA</name>
        <dbReference type="ChEBI" id="CHEBI:17843"/>
    </ligand>
</feature>
<name>G8QYQ8_SPHPG</name>
<reference evidence="11 12" key="1">
    <citation type="submission" date="2011-11" db="EMBL/GenBank/DDBJ databases">
        <title>Complete sequence of Spirochaeta sp. grapes.</title>
        <authorList>
            <consortium name="US DOE Joint Genome Institute"/>
            <person name="Lucas S."/>
            <person name="Han J."/>
            <person name="Lapidus A."/>
            <person name="Cheng J.-F."/>
            <person name="Goodwin L."/>
            <person name="Pitluck S."/>
            <person name="Peters L."/>
            <person name="Ovchinnikova G."/>
            <person name="Munk A.C."/>
            <person name="Detter J.C."/>
            <person name="Han C."/>
            <person name="Tapia R."/>
            <person name="Land M."/>
            <person name="Hauser L."/>
            <person name="Kyrpides N."/>
            <person name="Ivanova N."/>
            <person name="Pagani I."/>
            <person name="Ritalahtilisa K."/>
            <person name="Loeffler F."/>
            <person name="Woyke T."/>
        </authorList>
    </citation>
    <scope>NUCLEOTIDE SEQUENCE [LARGE SCALE GENOMIC DNA]</scope>
    <source>
        <strain evidence="12">ATCC BAA-1885 / DSM 22778 / Grapes</strain>
    </source>
</reference>
<gene>
    <name evidence="8" type="primary">pth</name>
    <name evidence="11" type="ordered locus">SpiGrapes_1891</name>
</gene>
<dbReference type="InterPro" id="IPR036416">
    <property type="entry name" value="Pept_tRNA_hydro_sf"/>
</dbReference>
<dbReference type="PANTHER" id="PTHR17224">
    <property type="entry name" value="PEPTIDYL-TRNA HYDROLASE"/>
    <property type="match status" value="1"/>
</dbReference>
<comment type="function">
    <text evidence="8">Catalyzes the release of premature peptidyl moieties from peptidyl-tRNA molecules trapped in stalled 50S ribosomal subunits, and thus maintains levels of free tRNAs and 50S ribosomes.</text>
</comment>
<sequence>MVKLIVFLGNPGKNYSNTRHNVGWMLADRMYPSTLWQQKFHAETASEGAFRLIKPQTYMNESGISVRACCDFFQIKAEEVVVVHDDLELPFGTVRIQKGGGLQGHNGLRSIKTHLGSDCFLRLRIGIGRPQRGDIATFVLTPFSKEEAPVLPLILGKAERLLTGDFSTLPVTDSLE</sequence>
<keyword evidence="5 8" id="KW-0694">RNA-binding</keyword>
<dbReference type="HOGENOM" id="CLU_062456_4_2_12"/>
<dbReference type="PROSITE" id="PS01196">
    <property type="entry name" value="PEPT_TRNA_HYDROL_2"/>
    <property type="match status" value="1"/>
</dbReference>
<keyword evidence="12" id="KW-1185">Reference proteome</keyword>
<feature type="binding site" evidence="8">
    <location>
        <position position="15"/>
    </location>
    <ligand>
        <name>tRNA</name>
        <dbReference type="ChEBI" id="CHEBI:17843"/>
    </ligand>
</feature>
<keyword evidence="2 8" id="KW-0963">Cytoplasm</keyword>
<comment type="subcellular location">
    <subcellularLocation>
        <location evidence="8">Cytoplasm</location>
    </subcellularLocation>
</comment>
<evidence type="ECO:0000256" key="4">
    <source>
        <dbReference type="ARBA" id="ARBA00022801"/>
    </source>
</evidence>
<dbReference type="GO" id="GO:0005737">
    <property type="term" value="C:cytoplasm"/>
    <property type="evidence" value="ECO:0007669"/>
    <property type="project" value="UniProtKB-SubCell"/>
</dbReference>
<evidence type="ECO:0000256" key="8">
    <source>
        <dbReference type="HAMAP-Rule" id="MF_00083"/>
    </source>
</evidence>
<dbReference type="GO" id="GO:0072344">
    <property type="term" value="P:rescue of stalled ribosome"/>
    <property type="evidence" value="ECO:0007669"/>
    <property type="project" value="UniProtKB-UniRule"/>
</dbReference>
<feature type="site" description="Stabilizes the basic form of H active site to accept a proton" evidence="8">
    <location>
        <position position="85"/>
    </location>
</feature>
<evidence type="ECO:0000313" key="11">
    <source>
        <dbReference type="EMBL" id="AEV29685.1"/>
    </source>
</evidence>
<evidence type="ECO:0000256" key="3">
    <source>
        <dbReference type="ARBA" id="ARBA00022555"/>
    </source>
</evidence>
<dbReference type="NCBIfam" id="TIGR00447">
    <property type="entry name" value="pth"/>
    <property type="match status" value="1"/>
</dbReference>
<evidence type="ECO:0000256" key="9">
    <source>
        <dbReference type="RuleBase" id="RU000673"/>
    </source>
</evidence>
<evidence type="ECO:0000256" key="5">
    <source>
        <dbReference type="ARBA" id="ARBA00022884"/>
    </source>
</evidence>
<comment type="similarity">
    <text evidence="6 8 10">Belongs to the PTH family.</text>
</comment>
<evidence type="ECO:0000256" key="6">
    <source>
        <dbReference type="ARBA" id="ARBA00038063"/>
    </source>
</evidence>
<feature type="binding site" evidence="8">
    <location>
        <position position="58"/>
    </location>
    <ligand>
        <name>tRNA</name>
        <dbReference type="ChEBI" id="CHEBI:17843"/>
    </ligand>
</feature>
<dbReference type="eggNOG" id="COG0193">
    <property type="taxonomic scope" value="Bacteria"/>
</dbReference>
<dbReference type="SUPFAM" id="SSF53178">
    <property type="entry name" value="Peptidyl-tRNA hydrolase-like"/>
    <property type="match status" value="1"/>
</dbReference>
<feature type="active site" description="Proton acceptor" evidence="8">
    <location>
        <position position="20"/>
    </location>
</feature>
<dbReference type="InterPro" id="IPR001328">
    <property type="entry name" value="Pept_tRNA_hydro"/>
</dbReference>
<comment type="subunit">
    <text evidence="8">Monomer.</text>
</comment>
<dbReference type="InterPro" id="IPR018171">
    <property type="entry name" value="Pept_tRNA_hydro_CS"/>
</dbReference>
<dbReference type="EMBL" id="CP003155">
    <property type="protein sequence ID" value="AEV29685.1"/>
    <property type="molecule type" value="Genomic_DNA"/>
</dbReference>
<dbReference type="Gene3D" id="3.40.50.1470">
    <property type="entry name" value="Peptidyl-tRNA hydrolase"/>
    <property type="match status" value="1"/>
</dbReference>
<dbReference type="AlphaFoldDB" id="G8QYQ8"/>
<protein>
    <recommendedName>
        <fullName evidence="7 8">Peptidyl-tRNA hydrolase</fullName>
        <shortName evidence="8">Pth</shortName>
        <ecNumber evidence="1 8">3.1.1.29</ecNumber>
    </recommendedName>
</protein>
<organism evidence="11 12">
    <name type="scientific">Sphaerochaeta pleomorpha (strain ATCC BAA-1885 / DSM 22778 / Grapes)</name>
    <dbReference type="NCBI Taxonomy" id="158190"/>
    <lineage>
        <taxon>Bacteria</taxon>
        <taxon>Pseudomonadati</taxon>
        <taxon>Spirochaetota</taxon>
        <taxon>Spirochaetia</taxon>
        <taxon>Spirochaetales</taxon>
        <taxon>Sphaerochaetaceae</taxon>
        <taxon>Sphaerochaeta</taxon>
    </lineage>
</organism>
<accession>G8QYQ8</accession>
<comment type="function">
    <text evidence="8">Hydrolyzes ribosome-free peptidyl-tRNAs (with 1 or more amino acids incorporated), which drop off the ribosome during protein synthesis, or as a result of ribosome stalling.</text>
</comment>
<evidence type="ECO:0000256" key="7">
    <source>
        <dbReference type="ARBA" id="ARBA00050038"/>
    </source>
</evidence>
<dbReference type="GO" id="GO:0006515">
    <property type="term" value="P:protein quality control for misfolded or incompletely synthesized proteins"/>
    <property type="evidence" value="ECO:0007669"/>
    <property type="project" value="UniProtKB-UniRule"/>
</dbReference>
<dbReference type="EC" id="3.1.1.29" evidence="1 8"/>
<dbReference type="GO" id="GO:0004045">
    <property type="term" value="F:peptidyl-tRNA hydrolase activity"/>
    <property type="evidence" value="ECO:0007669"/>
    <property type="project" value="UniProtKB-UniRule"/>
</dbReference>